<evidence type="ECO:0000256" key="1">
    <source>
        <dbReference type="ARBA" id="ARBA00000333"/>
    </source>
</evidence>
<dbReference type="Pfam" id="PF08005">
    <property type="entry name" value="PHR"/>
    <property type="match status" value="2"/>
</dbReference>
<comment type="similarity">
    <text evidence="4">Belongs to the RING-Cys relay (RCR) family.</text>
</comment>
<dbReference type="GO" id="GO:0008582">
    <property type="term" value="P:regulation of synaptic assembly at neuromuscular junction"/>
    <property type="evidence" value="ECO:0000318"/>
    <property type="project" value="GO_Central"/>
</dbReference>
<dbReference type="GO" id="GO:0005886">
    <property type="term" value="C:plasma membrane"/>
    <property type="evidence" value="ECO:0000318"/>
    <property type="project" value="GO_Central"/>
</dbReference>
<dbReference type="PANTHER" id="PTHR45943:SF1">
    <property type="entry name" value="E3 UBIQUITIN-PROTEIN LIGASE MYCBP2"/>
    <property type="match status" value="1"/>
</dbReference>
<protein>
    <recommendedName>
        <fullName evidence="5">RCR-type E3 ubiquitin transferase</fullName>
        <ecNumber evidence="5">2.3.2.33</ecNumber>
    </recommendedName>
</protein>
<dbReference type="PROSITE" id="PS51284">
    <property type="entry name" value="DOC"/>
    <property type="match status" value="1"/>
</dbReference>
<dbReference type="PROSITE" id="PS50089">
    <property type="entry name" value="ZF_RING_2"/>
    <property type="match status" value="1"/>
</dbReference>
<dbReference type="SUPFAM" id="SSF57850">
    <property type="entry name" value="RING/U-box"/>
    <property type="match status" value="1"/>
</dbReference>
<feature type="region of interest" description="Disordered" evidence="16">
    <location>
        <begin position="1"/>
        <end position="24"/>
    </location>
</feature>
<dbReference type="SUPFAM" id="SSF49785">
    <property type="entry name" value="Galactose-binding domain-like"/>
    <property type="match status" value="1"/>
</dbReference>
<evidence type="ECO:0000256" key="2">
    <source>
        <dbReference type="ARBA" id="ARBA00004489"/>
    </source>
</evidence>
<dbReference type="SMART" id="SM01337">
    <property type="entry name" value="APC10"/>
    <property type="match status" value="1"/>
</dbReference>
<keyword evidence="11" id="KW-0862">Zinc</keyword>
<keyword evidence="7" id="KW-0479">Metal-binding</keyword>
<feature type="compositionally biased region" description="Basic and acidic residues" evidence="16">
    <location>
        <begin position="3064"/>
        <end position="3088"/>
    </location>
</feature>
<dbReference type="InterPro" id="IPR012983">
    <property type="entry name" value="PHR"/>
</dbReference>
<reference evidence="20" key="1">
    <citation type="submission" date="2015-02" db="EMBL/GenBank/DDBJ databases">
        <title>Genome sequencing for Strongylocentrotus purpuratus.</title>
        <authorList>
            <person name="Murali S."/>
            <person name="Liu Y."/>
            <person name="Vee V."/>
            <person name="English A."/>
            <person name="Wang M."/>
            <person name="Skinner E."/>
            <person name="Han Y."/>
            <person name="Muzny D.M."/>
            <person name="Worley K.C."/>
            <person name="Gibbs R.A."/>
        </authorList>
    </citation>
    <scope>NUCLEOTIDE SEQUENCE</scope>
</reference>
<evidence type="ECO:0000256" key="4">
    <source>
        <dbReference type="ARBA" id="ARBA00005415"/>
    </source>
</evidence>
<dbReference type="OMA" id="MAHPGCG"/>
<feature type="region of interest" description="Disordered" evidence="16">
    <location>
        <begin position="2205"/>
        <end position="2228"/>
    </location>
</feature>
<dbReference type="InterPro" id="IPR001841">
    <property type="entry name" value="Znf_RING"/>
</dbReference>
<feature type="region of interest" description="Disordered" evidence="16">
    <location>
        <begin position="3462"/>
        <end position="3483"/>
    </location>
</feature>
<dbReference type="CDD" id="cd16463">
    <property type="entry name" value="RING-H2_PHR"/>
    <property type="match status" value="1"/>
</dbReference>
<dbReference type="Gene3D" id="2.60.120.820">
    <property type="entry name" value="PHR domain"/>
    <property type="match status" value="2"/>
</dbReference>
<dbReference type="Proteomes" id="UP000007110">
    <property type="component" value="Unassembled WGS sequence"/>
</dbReference>
<feature type="region of interest" description="Disordered" evidence="16">
    <location>
        <begin position="2245"/>
        <end position="2380"/>
    </location>
</feature>
<evidence type="ECO:0000256" key="6">
    <source>
        <dbReference type="ARBA" id="ARBA00022679"/>
    </source>
</evidence>
<feature type="region of interest" description="Disordered" evidence="16">
    <location>
        <begin position="2600"/>
        <end position="2623"/>
    </location>
</feature>
<feature type="compositionally biased region" description="Low complexity" evidence="16">
    <location>
        <begin position="277"/>
        <end position="287"/>
    </location>
</feature>
<feature type="compositionally biased region" description="Low complexity" evidence="16">
    <location>
        <begin position="1530"/>
        <end position="1563"/>
    </location>
</feature>
<dbReference type="EnsemblMetazoa" id="XM_030981195">
    <property type="protein sequence ID" value="XP_030837055"/>
    <property type="gene ID" value="LOC584171"/>
</dbReference>
<evidence type="ECO:0000256" key="16">
    <source>
        <dbReference type="SAM" id="MobiDB-lite"/>
    </source>
</evidence>
<evidence type="ECO:0000256" key="8">
    <source>
        <dbReference type="ARBA" id="ARBA00022737"/>
    </source>
</evidence>
<dbReference type="InterPro" id="IPR013083">
    <property type="entry name" value="Znf_RING/FYVE/PHD"/>
</dbReference>
<dbReference type="KEGG" id="spu:584171"/>
<keyword evidence="8" id="KW-0677">Repeat</keyword>
<evidence type="ECO:0000256" key="7">
    <source>
        <dbReference type="ARBA" id="ARBA00022723"/>
    </source>
</evidence>
<dbReference type="FunFam" id="2.60.120.260:FF:000011">
    <property type="entry name" value="E3 ubiquitin-protein ligase MYCBP2 isoform X1"/>
    <property type="match status" value="1"/>
</dbReference>
<evidence type="ECO:0000256" key="9">
    <source>
        <dbReference type="ARBA" id="ARBA00022771"/>
    </source>
</evidence>
<dbReference type="InParanoid" id="A0A7M7NMX2"/>
<dbReference type="FunFam" id="3.30.40.10:FF:000078">
    <property type="entry name" value="E3 ubiquitin-protein ligase MYCBP2 isoform X1"/>
    <property type="match status" value="1"/>
</dbReference>
<dbReference type="FunFam" id="2.60.120.820:FF:000003">
    <property type="entry name" value="E3 ubiquitin-protein ligase MYCBP2 isoform X2"/>
    <property type="match status" value="1"/>
</dbReference>
<feature type="region of interest" description="Disordered" evidence="16">
    <location>
        <begin position="1803"/>
        <end position="1822"/>
    </location>
</feature>
<dbReference type="EC" id="2.3.2.33" evidence="5"/>
<feature type="compositionally biased region" description="Low complexity" evidence="16">
    <location>
        <begin position="2283"/>
        <end position="2293"/>
    </location>
</feature>
<dbReference type="SUPFAM" id="SSF50985">
    <property type="entry name" value="RCC1/BLIP-II"/>
    <property type="match status" value="1"/>
</dbReference>
<dbReference type="InterPro" id="IPR014756">
    <property type="entry name" value="Ig_E-set"/>
</dbReference>
<dbReference type="InterPro" id="IPR000408">
    <property type="entry name" value="Reg_chr_condens"/>
</dbReference>
<dbReference type="InterPro" id="IPR013783">
    <property type="entry name" value="Ig-like_fold"/>
</dbReference>
<proteinExistence type="inferred from homology"/>
<evidence type="ECO:0000313" key="20">
    <source>
        <dbReference type="Proteomes" id="UP000007110"/>
    </source>
</evidence>
<feature type="region of interest" description="Disordered" evidence="16">
    <location>
        <begin position="1530"/>
        <end position="1573"/>
    </location>
</feature>
<dbReference type="InterPro" id="IPR008979">
    <property type="entry name" value="Galactose-bd-like_sf"/>
</dbReference>
<dbReference type="GeneID" id="584171"/>
<evidence type="ECO:0000259" key="18">
    <source>
        <dbReference type="PROSITE" id="PS51284"/>
    </source>
</evidence>
<dbReference type="InterPro" id="IPR038648">
    <property type="entry name" value="PHR_sf"/>
</dbReference>
<feature type="repeat" description="Filamin" evidence="13">
    <location>
        <begin position="1878"/>
        <end position="1913"/>
    </location>
</feature>
<dbReference type="Gene3D" id="2.130.10.30">
    <property type="entry name" value="Regulator of chromosome condensation 1/beta-lactamase-inhibitor protein II"/>
    <property type="match status" value="2"/>
</dbReference>
<feature type="region of interest" description="Disordered" evidence="16">
    <location>
        <begin position="277"/>
        <end position="298"/>
    </location>
</feature>
<dbReference type="GO" id="GO:0005634">
    <property type="term" value="C:nucleus"/>
    <property type="evidence" value="ECO:0000318"/>
    <property type="project" value="GO_Central"/>
</dbReference>
<dbReference type="PANTHER" id="PTHR45943">
    <property type="entry name" value="E3 UBIQUITIN-PROTEIN LIGASE MYCBP2"/>
    <property type="match status" value="1"/>
</dbReference>
<dbReference type="InterPro" id="IPR009091">
    <property type="entry name" value="RCC1/BLIP-II"/>
</dbReference>
<dbReference type="InterPro" id="IPR004939">
    <property type="entry name" value="APC_su10/DOC_dom"/>
</dbReference>
<dbReference type="EnsemblMetazoa" id="XM_030981196">
    <property type="protein sequence ID" value="XP_030837056"/>
    <property type="gene ID" value="LOC584171"/>
</dbReference>
<evidence type="ECO:0000256" key="3">
    <source>
        <dbReference type="ARBA" id="ARBA00004906"/>
    </source>
</evidence>
<feature type="compositionally biased region" description="Basic and acidic residues" evidence="16">
    <location>
        <begin position="2611"/>
        <end position="2623"/>
    </location>
</feature>
<feature type="compositionally biased region" description="Polar residues" evidence="16">
    <location>
        <begin position="2208"/>
        <end position="2218"/>
    </location>
</feature>
<comment type="catalytic activity">
    <reaction evidence="1">
        <text>[E2 ubiquitin-conjugating enzyme]-S-ubiquitinyl-L-cysteine + [acceptor protein]-L-threonine = [E2 ubiquitin-conjugating enzyme]-L-cysteine + [acceptor protein]-3-O-ubiquitinyl-L-threonine.</text>
        <dbReference type="EC" id="2.3.2.33"/>
    </reaction>
</comment>
<feature type="compositionally biased region" description="Polar residues" evidence="16">
    <location>
        <begin position="1804"/>
        <end position="1815"/>
    </location>
</feature>
<feature type="region of interest" description="Disordered" evidence="16">
    <location>
        <begin position="2551"/>
        <end position="2584"/>
    </location>
</feature>
<feature type="domain" description="DOC" evidence="18">
    <location>
        <begin position="3186"/>
        <end position="3366"/>
    </location>
</feature>
<feature type="compositionally biased region" description="Basic and acidic residues" evidence="16">
    <location>
        <begin position="2362"/>
        <end position="2377"/>
    </location>
</feature>
<feature type="region of interest" description="Disordered" evidence="16">
    <location>
        <begin position="2954"/>
        <end position="2974"/>
    </location>
</feature>
<comment type="pathway">
    <text evidence="3">Protein modification; protein ubiquitination.</text>
</comment>
<evidence type="ECO:0000313" key="19">
    <source>
        <dbReference type="EnsemblMetazoa" id="XP_030837056"/>
    </source>
</evidence>
<evidence type="ECO:0000256" key="5">
    <source>
        <dbReference type="ARBA" id="ARBA00012249"/>
    </source>
</evidence>
<dbReference type="FunCoup" id="A0A7M7NMX2">
    <property type="interactions" value="1273"/>
</dbReference>
<dbReference type="SMART" id="SM00184">
    <property type="entry name" value="RING"/>
    <property type="match status" value="1"/>
</dbReference>
<dbReference type="InterPro" id="IPR017868">
    <property type="entry name" value="Filamin/ABP280_repeat-like"/>
</dbReference>
<keyword evidence="12" id="KW-0966">Cell projection</keyword>
<dbReference type="PROSITE" id="PS00626">
    <property type="entry name" value="RCC1_2"/>
    <property type="match status" value="2"/>
</dbReference>
<dbReference type="Gene3D" id="3.30.40.10">
    <property type="entry name" value="Zinc/RING finger domain, C3HC4 (zinc finger)"/>
    <property type="match status" value="1"/>
</dbReference>
<dbReference type="GO" id="GO:0008270">
    <property type="term" value="F:zinc ion binding"/>
    <property type="evidence" value="ECO:0007669"/>
    <property type="project" value="UniProtKB-KW"/>
</dbReference>
<feature type="region of interest" description="Disordered" evidence="16">
    <location>
        <begin position="335"/>
        <end position="364"/>
    </location>
</feature>
<dbReference type="CTD" id="23077"/>
<feature type="compositionally biased region" description="Basic and acidic residues" evidence="16">
    <location>
        <begin position="2031"/>
        <end position="2040"/>
    </location>
</feature>
<feature type="compositionally biased region" description="Polar residues" evidence="16">
    <location>
        <begin position="1"/>
        <end position="17"/>
    </location>
</feature>
<organism evidence="19 20">
    <name type="scientific">Strongylocentrotus purpuratus</name>
    <name type="common">Purple sea urchin</name>
    <dbReference type="NCBI Taxonomy" id="7668"/>
    <lineage>
        <taxon>Eukaryota</taxon>
        <taxon>Metazoa</taxon>
        <taxon>Echinodermata</taxon>
        <taxon>Eleutherozoa</taxon>
        <taxon>Echinozoa</taxon>
        <taxon>Echinoidea</taxon>
        <taxon>Euechinoidea</taxon>
        <taxon>Echinacea</taxon>
        <taxon>Camarodonta</taxon>
        <taxon>Echinidea</taxon>
        <taxon>Strongylocentrotidae</taxon>
        <taxon>Strongylocentrotus</taxon>
    </lineage>
</organism>
<dbReference type="CDD" id="cd19799">
    <property type="entry name" value="Bbox2_MYCBP2"/>
    <property type="match status" value="1"/>
</dbReference>
<keyword evidence="6" id="KW-0808">Transferase</keyword>
<dbReference type="GO" id="GO:0007411">
    <property type="term" value="P:axon guidance"/>
    <property type="evidence" value="ECO:0000318"/>
    <property type="project" value="GO_Central"/>
</dbReference>
<feature type="region of interest" description="Disordered" evidence="16">
    <location>
        <begin position="3061"/>
        <end position="3092"/>
    </location>
</feature>
<feature type="compositionally biased region" description="Basic and acidic residues" evidence="16">
    <location>
        <begin position="2249"/>
        <end position="2278"/>
    </location>
</feature>
<dbReference type="GO" id="GO:0061630">
    <property type="term" value="F:ubiquitin protein ligase activity"/>
    <property type="evidence" value="ECO:0000318"/>
    <property type="project" value="GO_Central"/>
</dbReference>
<dbReference type="PROSITE" id="PS50012">
    <property type="entry name" value="RCC1_3"/>
    <property type="match status" value="1"/>
</dbReference>
<evidence type="ECO:0000256" key="12">
    <source>
        <dbReference type="ARBA" id="ARBA00023273"/>
    </source>
</evidence>
<dbReference type="GO" id="GO:0016567">
    <property type="term" value="P:protein ubiquitination"/>
    <property type="evidence" value="ECO:0007669"/>
    <property type="project" value="UniProtKB-UniPathway"/>
</dbReference>
<feature type="region of interest" description="Disordered" evidence="16">
    <location>
        <begin position="3738"/>
        <end position="3759"/>
    </location>
</feature>
<dbReference type="GO" id="GO:0030424">
    <property type="term" value="C:axon"/>
    <property type="evidence" value="ECO:0007669"/>
    <property type="project" value="UniProtKB-SubCell"/>
</dbReference>
<evidence type="ECO:0000259" key="17">
    <source>
        <dbReference type="PROSITE" id="PS50089"/>
    </source>
</evidence>
<feature type="compositionally biased region" description="Low complexity" evidence="16">
    <location>
        <begin position="2337"/>
        <end position="2352"/>
    </location>
</feature>
<feature type="region of interest" description="Disordered" evidence="16">
    <location>
        <begin position="2031"/>
        <end position="2060"/>
    </location>
</feature>
<dbReference type="Gene3D" id="2.60.40.10">
    <property type="entry name" value="Immunoglobulins"/>
    <property type="match status" value="1"/>
</dbReference>
<keyword evidence="9 14" id="KW-0863">Zinc-finger</keyword>
<feature type="compositionally biased region" description="Basic and acidic residues" evidence="16">
    <location>
        <begin position="335"/>
        <end position="357"/>
    </location>
</feature>
<dbReference type="SUPFAM" id="SSF81296">
    <property type="entry name" value="E set domains"/>
    <property type="match status" value="1"/>
</dbReference>
<evidence type="ECO:0000256" key="10">
    <source>
        <dbReference type="ARBA" id="ARBA00022786"/>
    </source>
</evidence>
<name>A0A7M7NMX2_STRPU</name>
<dbReference type="RefSeq" id="XP_030837056.1">
    <property type="nucleotide sequence ID" value="XM_030981196.1"/>
</dbReference>
<dbReference type="OrthoDB" id="6050183at2759"/>
<evidence type="ECO:0000256" key="11">
    <source>
        <dbReference type="ARBA" id="ARBA00022833"/>
    </source>
</evidence>
<dbReference type="UniPathway" id="UPA00143"/>
<evidence type="ECO:0000256" key="14">
    <source>
        <dbReference type="PROSITE-ProRule" id="PRU00175"/>
    </source>
</evidence>
<dbReference type="Gene3D" id="2.60.120.260">
    <property type="entry name" value="Galactose-binding domain-like"/>
    <property type="match status" value="1"/>
</dbReference>
<feature type="domain" description="RING-type" evidence="17">
    <location>
        <begin position="3930"/>
        <end position="3981"/>
    </location>
</feature>
<feature type="region of interest" description="Disordered" evidence="16">
    <location>
        <begin position="3172"/>
        <end position="3192"/>
    </location>
</feature>
<reference evidence="19" key="2">
    <citation type="submission" date="2021-01" db="UniProtKB">
        <authorList>
            <consortium name="EnsemblMetazoa"/>
        </authorList>
    </citation>
    <scope>IDENTIFICATION</scope>
</reference>
<feature type="repeat" description="RCC1" evidence="15">
    <location>
        <begin position="392"/>
        <end position="441"/>
    </location>
</feature>
<dbReference type="RefSeq" id="XP_030837055.1">
    <property type="nucleotide sequence ID" value="XM_030981195.1"/>
</dbReference>
<feature type="region of interest" description="Disordered" evidence="16">
    <location>
        <begin position="3391"/>
        <end position="3413"/>
    </location>
</feature>
<dbReference type="Pfam" id="PF00415">
    <property type="entry name" value="RCC1"/>
    <property type="match status" value="1"/>
</dbReference>
<sequence length="4180" mass="455238">MGKSQNLGIKQSSSTPGPSKWMELPISRSPSIVQCSTGHDGHHIVMLSEDGSTYFAGTARKGEDGDQVKGRRQMKPSKPVKMLRLDGKHAIHSACNNGSTAVVTREGELYLFGKDVQNAEASTGLVTELKGTPIKEVALGKAHVCALTTTGQLYTFGISNKGQCGRGVIAGHPAKEDAISEGIPIATEDDVEEEEVDKEEEPCNHDFVTDQCMICTSCGECTGYGDSCIRSQRPGRRPGLICGCGSGDAGCSKCGMCRACIGDGGGVVAAAVGVNAAGENNQGNNRSRGGGGGGGGGNNVVMMGNGAPNDWLGHLRDAFIRRKVHHRQLDWVLGKDKGKDEGNNSGDDREPERDFGKHVIHPPGLVTIGTGQTPIKQVTCGLHHSVVLLENGEVYAFGLGNHGQLGQRDSANRSSPVKIPLDEKVTQVAAGSNHTVLLSETGRVYTCGSFQKGQLCRPIQEENNAAGAVSHSSPGPIPSLGARCSRRATWIDACGDRTFVKIDEALISPKMLTDSLVFADQAEIGILPNDETVSSVKCLMLNRTDGSCTSFMGSDQMSFKGCSVCLDPFYRVLWSYNPLLHQIQCFNILKTGASFPSTTTTLQELPPAASILTPQLALPCTPHIPIDGSQIALNVLACLDSLTASREAGLTILESETQVQSVAKVYTKEDFSIVNRFEGYGGGWGYSGHSVEAVRFCPDTDILLGGFGLFGGRGEYSAKIKVYDLGPKGGEYELDGEWMAESDDITFDCGAREKFPILFEEPVPLTAGNWYVAWARVNGPSSDCGSSGQGTVTTEDQISFQFMSSKKSNNGTDINAGQIPQILYRMPQPDANNFRGQSSHGEPVHILSSSFSNSVSPEVFESLLKLLQWSWTTFKKNAEGVMKKKDKELLNACNELDRLVYIASACLRLLRSHVCEIYPNPGTGKRPNSGSSQLPECISMTCDLLKQILGELTEMELQRAIEDAPRLTTPSPIPHPLGRIMRGVVEECHHTFVQCFHAFYPTPQLKWVFLCDLLNSSQHSLAPDANGHLLAAVLEALCDSTVKLTKVLPILREHPDPHPPDQTRAPVNPVNPVPFAKQLSMEDSPSAAQAEARAQFPELVVHMEDRVQDEGVIALNTSFQEILDKLLILLTTPVTEALDKKQQCLPSTLVKNASRLLTCIVSELSAMACINESDNQTSGRPLLTTPSRFTRVSQNRGWSTGNGTPDAVCFSVDKPGVMIAGFCVYGGVGYYNYELELLDGSEVGPDGNSQRWNSLELVKGSYGHLDLAKDIAEIKFDRPVPVKEGVKYAVRLRNHGNRTVNGDGGMTHVKCPDGVTFSFSLCRLSSNGTSQTRGQIPQILYFNTAAENETQRVEPKSQVVEQQARINVLSIMTTIVKAASDLLKKAEGCQDLEIPATFTSSHLFSQLLPLVLAYIGPVTSADPKSAVQVLDLLKDLLPPVASINQQFAPPTPPVNQSTDSCNGQSAADIHTITTSMHYAVVECDHPYKPATVANYKVCFPDSVQWMLLQFDPQCGTAQPEDSLQLYIPTTHHQPTNTHHTSASTSPSPVSSTSATAPSTVTVTQGDKGPSSTRSWPVIKKCHGKINWPSSAVVLPGNEVSFVLGTASDYVKDEKANMFGFKCTIIGYEWIPTCDEGLVNLEKEIAYLGGMCAASMMKKDISLPPSSTETGNEEVELITEAAEEIFSSHASLLCRGFALAQPPTIHQALEGNLPLSTQSNERAFLRDFVMCAPGTSGGRLARWLQPESYVEPRQCDVIFTRDEIRCSVPTVVTVLSRDQYAGLVFVPGLKIEVEAVPVGKRDHPYQSSKFQKASNSSDKDLTFGGHKAPTFDTPFEPVMRREVSVYNSITMMKEYESYSFEELRFASLPVTRPNESMLVRDNNDGTYTANWTPSSIGLYSIHVTIDGHSLEDVPQVEVNDPPHGVLPPNATPKKTSPPVNKMRKLIAKYCRGLRIRSAPSLQSEQIGIVDVGGVIIFTEELQNEDGIWVRLTHESIKKYCPDNGVREGWCLLYNQHIGKTFLFPVEESKSIYDDRPERRESPTASALKSLDPDSPALVKPKTGGPGLYQVINCGPSGHNIRCRASLKATPIGMMVMGNQANVVQEVRLGDGSIWVKLDKASMTRYCENTKGEAWALSFSKGVMYLMHENDLSLTDKEKAKAVSENLSFYSVSQGGKGGTGFDFKNAQGPPSLGFAPPGDLVPYMFGNKPSANGSISHENGQLDDDEDPFDHFGALPVANHVDEAGNIVNSKEKENLDPAKEALEIKRESRSEVRKEPRKGSSQSSERVSVVGSKVRSKSVDSMTSAESELARMTAASNHQPSSPLPHGSPQRSRFTIGTTSSQQSPKSSMSPKPGRKSRSPFGRRDRTLSPSSKDRSPARFKASILKQEAVKEVAQTAIATSVAECVRCVFAAFLWHEGLVHDAMACASFLKFNPGMTKQSTVSPQEPANTQNKRDLKLKNRHSMDLSKSMSDGIFFNSSEFSIQEHPLNQNEMSNCRLSDKTLEEAKKGLESASATQTVPTSPLAKSFNAIPSSAPENDGTAALKAASAFLPPASPKHSPKTVPKPSQDALTKKPNPSPKKLISATEKDLDFAEMRERSATVGAEYTNKTPQKESANKPAKDAESKLTLPVTLKHLLTFWDELTSTTVNIASQQVLLPSPAPITKTKAKIEKKEELPKRENKGKKRRDKYFRGGHGNLFGEAAGVQARMGDFDTICDLCLGVFPHPVTYHMRQMHPGCGKTAWGHGYNSSGVYRNGFVGNCGEGGTVGRDWYLMCERCREKYMHDAEDKNKDKAKKVRKRVPSLKAPRVLPPLEAHQVMKANAMFLLDLASATGSIFPSSSPMRKITRFDLPTVSESESLMTQFPDTTFRFLTVMAGQGSSEEFSDVDEGIASSSGPFTGGFSSGGVFSGQDSHSSAYTHSHPKLVSSGSLDPTHRFSHFRSISMNASGYAAAQSDKGTKVRRRNNSGSSDGSSLLRRPSALLARLIEGRSVGLSTLHRPVMLFIAQRHDLDGLQLAMKQALRKGACRVYAMQALNWLLRNVTQLTCLHDLLWHFVSSLTPSPGEKETEQEGDGGKDKEKEKEKKEPEQEIEGLMCEHPLSDITIAGEAIQPLPATFHNLLQTIATVMMHLPTGGALQQMAMRCWCLRFRQADHVFLHRSQVFSNINQILSKSDENEGDGEGSVTGSLVSMTESSVTSQSSVKVDLLRDITHSVELQVSSRAAMLPSLTDGSTETFWESGDEDRNRNKFVTISGNKGMNLKMVAVHVDNSRDLGNKVTSMTFLSGSSIDGLQKVQQSNLDARHTGWVTCDLTGSLDGSKVVRIELKGPDSHLRIRQVKALGGNRGETLSAGAQVSALNLQQQNCVSETLRVFRLLTSQVFGRLLSDEEPISKESQIIKPGDMQTPEDEDTNDSDLKEHMVGILFSRPKLTNLQKQVCSHIVQAIRKETIKMQDDWEASLTASSKLTPSSTPSSSAPSSSIDQVTSTPDAYCFELLSMVLALSGSRVGRSYVAQQDGLLLDLVSLLHTGTPRVQRQVTAVLRRFLLEIPPKLFKQIMGVSSLPPDDLSLLTQGLSDRNPDTPAEDYLGVLDVFLACVAKALTVQTKVKGGWQAAMGKGTAEFGVGRGAHSYTLAKLQQQMSTEESPARRSRSKHWWLCGSMSHNIAEQIILLIKDMSAGKISSEWAKVTKGAIAERVLSLTKLDEPKRAPALCIKTNTLWLSLASLCVLEHEHVERLSSSQWAQGKDSPAAKQKQPTCDNHDDGETSAIIQCEHCGNLCADCDRVLHLPKRHRNHQRKVFKEEEESIRVDLHEGCGRSKLFWVMTLADSKTLKAMVEFKEITPGNTATGGGGSVAMGTCRFCGTKTSTGILGPAGSVCNDPDCQRYADNACTKVQQCGHMCGGIHDESDCLPCLYGCNPSSTLRQDADDMCMICFTEALACAPAIQLNCGHVFHHHCCQAVLEGSWVGPRITFGFSLCPICKMSMKHTSLQDVLKPIEVLHEDVRRKALMRVEYEGLLKGEAITTPGARFYNDPAGFAMNRYAYYVCFKCKKAYYGGEARCDQEAGIQEDYDPSELVCGACSDVSRAQMCAKHGTDFLEYKCRYCCSVAVFFCFGSTHFCQACHDDFQSITTIPKAELPHCPAGARAKQLEGEECPLHVQHPPTGEEFALGCGVCRNAHTF</sequence>
<dbReference type="PROSITE" id="PS50194">
    <property type="entry name" value="FILAMIN_REPEAT"/>
    <property type="match status" value="1"/>
</dbReference>
<keyword evidence="20" id="KW-1185">Reference proteome</keyword>
<evidence type="ECO:0000256" key="13">
    <source>
        <dbReference type="PROSITE-ProRule" id="PRU00087"/>
    </source>
</evidence>
<keyword evidence="10" id="KW-0833">Ubl conjugation pathway</keyword>
<evidence type="ECO:0000256" key="15">
    <source>
        <dbReference type="PROSITE-ProRule" id="PRU00235"/>
    </source>
</evidence>
<accession>A0A7M7NMX2</accession>
<feature type="compositionally biased region" description="Gly residues" evidence="16">
    <location>
        <begin position="288"/>
        <end position="298"/>
    </location>
</feature>
<dbReference type="Pfam" id="PF13540">
    <property type="entry name" value="RCC1_2"/>
    <property type="match status" value="1"/>
</dbReference>
<feature type="compositionally biased region" description="Low complexity" evidence="16">
    <location>
        <begin position="3462"/>
        <end position="3479"/>
    </location>
</feature>
<comment type="subcellular location">
    <subcellularLocation>
        <location evidence="2">Cell projection</location>
        <location evidence="2">Axon</location>
    </subcellularLocation>
</comment>